<dbReference type="RefSeq" id="WP_003016307.1">
    <property type="nucleotide sequence ID" value="NZ_CP010289.1"/>
</dbReference>
<gene>
    <name evidence="1" type="ORF">FWI86_01790</name>
</gene>
<dbReference type="EMBL" id="JAAGJP010000007">
    <property type="protein sequence ID" value="NDS67866.1"/>
    <property type="molecule type" value="Genomic_DNA"/>
</dbReference>
<name>A0A6B2JVK7_FRATU</name>
<dbReference type="Pfam" id="PF01841">
    <property type="entry name" value="Transglut_core"/>
    <property type="match status" value="1"/>
</dbReference>
<dbReference type="KEGG" id="ftz:CH68_1312"/>
<dbReference type="Gene3D" id="2.60.40.3140">
    <property type="match status" value="1"/>
</dbReference>
<reference evidence="1" key="2">
    <citation type="submission" date="2020-02" db="EMBL/GenBank/DDBJ databases">
        <title>Using affinity propagation clustering for identifying bacterial clades and subclades with whole-genome sequences of Francisella tularensis.</title>
        <authorList>
            <person name="Homeier-Bachmann T."/>
            <person name="Abdel-Glil M.Y."/>
            <person name="Hackbart A."/>
            <person name="Hotzel H."/>
            <person name="Tomaso H."/>
        </authorList>
    </citation>
    <scope>NUCLEOTIDE SEQUENCE</scope>
    <source>
        <strain evidence="1">15T0085</strain>
    </source>
</reference>
<dbReference type="InterPro" id="IPR002931">
    <property type="entry name" value="Transglutaminase-like"/>
</dbReference>
<dbReference type="AlphaFoldDB" id="A0A6B2JVK7"/>
<accession>A0A6B2JVK7</accession>
<dbReference type="InterPro" id="IPR024618">
    <property type="entry name" value="DUF3857"/>
</dbReference>
<organism evidence="1">
    <name type="scientific">Francisella tularensis subsp. holarctica</name>
    <dbReference type="NCBI Taxonomy" id="119857"/>
    <lineage>
        <taxon>Bacteria</taxon>
        <taxon>Pseudomonadati</taxon>
        <taxon>Pseudomonadota</taxon>
        <taxon>Gammaproteobacteria</taxon>
        <taxon>Thiotrichales</taxon>
        <taxon>Francisellaceae</taxon>
        <taxon>Francisella</taxon>
    </lineage>
</organism>
<comment type="caution">
    <text evidence="1">The sequence shown here is derived from an EMBL/GenBank/DDBJ whole genome shotgun (WGS) entry which is preliminary data.</text>
</comment>
<dbReference type="Pfam" id="PF12969">
    <property type="entry name" value="DUF3857"/>
    <property type="match status" value="1"/>
</dbReference>
<proteinExistence type="predicted"/>
<dbReference type="OMA" id="NHDEINS"/>
<sequence length="631" mass="73308">MRKIKTILLVNILFSILYINISFANFAKNEDMGANYEYVNNNIFIDNNYKVDWTMEEQINIFDETARNYYKLVQLYYLEGFERLKVIDASIENNNKKYEIDKSLIEDKNLASEINGFTNTRQISIPFKKIQVGSKIKIKYHDIIEKPILDNHFSTTLYYGSDILLKNSITTIKSKVPLYISTNDPFGVLELNYFEKDKTYYYSIKLLKPINSITVNEPENSILSSKKQTWVSISTDVTYEKINETLVNKYENLIHQQIPDELLDDLQALKQQKLKTDIEIIDNVTSLIQNKITYLGDWKKIDAGIYPRTMEDIIDTGYGDCKDYSLLTIASLRYLGLSARFALVNRGEIIQEYSDKTLPSINNFNHAIVYVKGFDEKEYWIDPTNNISMTNGLFPDIANRKALILDPEGFIFTQIPNIDYKKSKIVSIFKYDLEEDLIYVKKDITLEKEAAIMFTGLELFTSKDIIEDSIYNSFLEDERSIPKSQRVKSVIPNLNSRIVKNIDFSFEYILDNPYLVSNLGKLLSLNSNYSFISPPEDSVNDIYIGPPITVIKKYIFNTKINGIDKLNSTLSTPWIDLNRKAYISKDGESIIEQQYIIKKSFLSFEDRQSEQYKLLKKGFDKSFKRLFLILS</sequence>
<evidence type="ECO:0000313" key="1">
    <source>
        <dbReference type="EMBL" id="NDS67866.1"/>
    </source>
</evidence>
<dbReference type="Gene3D" id="3.10.620.30">
    <property type="match status" value="1"/>
</dbReference>
<dbReference type="SMART" id="SM00460">
    <property type="entry name" value="TGc"/>
    <property type="match status" value="1"/>
</dbReference>
<dbReference type="SUPFAM" id="SSF54001">
    <property type="entry name" value="Cysteine proteinases"/>
    <property type="match status" value="1"/>
</dbReference>
<reference evidence="1" key="1">
    <citation type="submission" date="2019-08" db="EMBL/GenBank/DDBJ databases">
        <authorList>
            <person name="Busch A."/>
        </authorList>
    </citation>
    <scope>NUCLEOTIDE SEQUENCE</scope>
    <source>
        <strain evidence="1">15T0085</strain>
    </source>
</reference>
<protein>
    <submittedName>
        <fullName evidence="1">DUF3857 domain-containing transglutaminase family protein</fullName>
    </submittedName>
</protein>
<dbReference type="InterPro" id="IPR038765">
    <property type="entry name" value="Papain-like_cys_pep_sf"/>
</dbReference>